<gene>
    <name evidence="1" type="ORF">F0562_029386</name>
</gene>
<sequence length="178" mass="19886">MSVVEIATSEAEARHNLEIEATKVAAVDVQKDMILKLGRKLTFDSYNLCLKKMAKAFLEIDIEVLDYIEVFDIKSSLVGLFAEKEALAQEARYRFGHSEVVDFELVEVSVGLEPVAMAAGLERVVGVSNSNLVVAVVESVRLKLVDFELNFSWFGLVSQSAEPWYLSFDQLYLDEADV</sequence>
<accession>A0A5J5B2P3</accession>
<proteinExistence type="predicted"/>
<organism evidence="1 2">
    <name type="scientific">Nyssa sinensis</name>
    <dbReference type="NCBI Taxonomy" id="561372"/>
    <lineage>
        <taxon>Eukaryota</taxon>
        <taxon>Viridiplantae</taxon>
        <taxon>Streptophyta</taxon>
        <taxon>Embryophyta</taxon>
        <taxon>Tracheophyta</taxon>
        <taxon>Spermatophyta</taxon>
        <taxon>Magnoliopsida</taxon>
        <taxon>eudicotyledons</taxon>
        <taxon>Gunneridae</taxon>
        <taxon>Pentapetalae</taxon>
        <taxon>asterids</taxon>
        <taxon>Cornales</taxon>
        <taxon>Nyssaceae</taxon>
        <taxon>Nyssa</taxon>
    </lineage>
</organism>
<keyword evidence="2" id="KW-1185">Reference proteome</keyword>
<dbReference type="EMBL" id="CM018039">
    <property type="protein sequence ID" value="KAA8536908.1"/>
    <property type="molecule type" value="Genomic_DNA"/>
</dbReference>
<dbReference type="AlphaFoldDB" id="A0A5J5B2P3"/>
<reference evidence="1 2" key="1">
    <citation type="submission" date="2019-09" db="EMBL/GenBank/DDBJ databases">
        <title>A chromosome-level genome assembly of the Chinese tupelo Nyssa sinensis.</title>
        <authorList>
            <person name="Yang X."/>
            <person name="Kang M."/>
            <person name="Yang Y."/>
            <person name="Xiong H."/>
            <person name="Wang M."/>
            <person name="Zhang Z."/>
            <person name="Wang Z."/>
            <person name="Wu H."/>
            <person name="Ma T."/>
            <person name="Liu J."/>
            <person name="Xi Z."/>
        </authorList>
    </citation>
    <scope>NUCLEOTIDE SEQUENCE [LARGE SCALE GENOMIC DNA]</scope>
    <source>
        <strain evidence="1">J267</strain>
        <tissue evidence="1">Leaf</tissue>
    </source>
</reference>
<dbReference type="Proteomes" id="UP000325577">
    <property type="component" value="Linkage Group LG16"/>
</dbReference>
<name>A0A5J5B2P3_9ASTE</name>
<evidence type="ECO:0000313" key="1">
    <source>
        <dbReference type="EMBL" id="KAA8536908.1"/>
    </source>
</evidence>
<protein>
    <submittedName>
        <fullName evidence="1">Uncharacterized protein</fullName>
    </submittedName>
</protein>
<evidence type="ECO:0000313" key="2">
    <source>
        <dbReference type="Proteomes" id="UP000325577"/>
    </source>
</evidence>